<evidence type="ECO:0000256" key="3">
    <source>
        <dbReference type="ARBA" id="ARBA00023026"/>
    </source>
</evidence>
<keyword evidence="3" id="KW-0843">Virulence</keyword>
<dbReference type="AlphaFoldDB" id="A0A3B1APA1"/>
<dbReference type="GO" id="GO:0005737">
    <property type="term" value="C:cytoplasm"/>
    <property type="evidence" value="ECO:0007669"/>
    <property type="project" value="InterPro"/>
</dbReference>
<evidence type="ECO:0000313" key="4">
    <source>
        <dbReference type="EMBL" id="VAX01783.1"/>
    </source>
</evidence>
<gene>
    <name evidence="4" type="ORF">MNBD_GAMMA22-141</name>
</gene>
<accession>A0A3B1APA1</accession>
<proteinExistence type="predicted"/>
<keyword evidence="2" id="KW-0964">Secreted</keyword>
<evidence type="ECO:0000256" key="2">
    <source>
        <dbReference type="ARBA" id="ARBA00022525"/>
    </source>
</evidence>
<protein>
    <submittedName>
        <fullName evidence="4">Rhs-family protein</fullName>
    </submittedName>
</protein>
<name>A0A3B1APA1_9ZZZZ</name>
<evidence type="ECO:0000256" key="1">
    <source>
        <dbReference type="ARBA" id="ARBA00004613"/>
    </source>
</evidence>
<feature type="non-terminal residue" evidence="4">
    <location>
        <position position="389"/>
    </location>
</feature>
<reference evidence="4" key="1">
    <citation type="submission" date="2018-06" db="EMBL/GenBank/DDBJ databases">
        <authorList>
            <person name="Zhirakovskaya E."/>
        </authorList>
    </citation>
    <scope>NUCLEOTIDE SEQUENCE</scope>
</reference>
<organism evidence="4">
    <name type="scientific">hydrothermal vent metagenome</name>
    <dbReference type="NCBI Taxonomy" id="652676"/>
    <lineage>
        <taxon>unclassified sequences</taxon>
        <taxon>metagenomes</taxon>
        <taxon>ecological metagenomes</taxon>
    </lineage>
</organism>
<dbReference type="InterPro" id="IPR003284">
    <property type="entry name" value="Sal_SpvB"/>
</dbReference>
<dbReference type="GO" id="GO:0005576">
    <property type="term" value="C:extracellular region"/>
    <property type="evidence" value="ECO:0007669"/>
    <property type="project" value="UniProtKB-SubCell"/>
</dbReference>
<dbReference type="Pfam" id="PF03534">
    <property type="entry name" value="SpvB"/>
    <property type="match status" value="1"/>
</dbReference>
<comment type="subcellular location">
    <subcellularLocation>
        <location evidence="1">Secreted</location>
    </subcellularLocation>
</comment>
<dbReference type="EMBL" id="UOFS01000050">
    <property type="protein sequence ID" value="VAX01783.1"/>
    <property type="molecule type" value="Genomic_DNA"/>
</dbReference>
<sequence>MTSSWKVFNLIKSLKQSKPTKLFLLILPLFVSINQTAFSATHTASAIQGSFGVSGGAANYTIPITIPPGMAGMEPSVSLSYSSQGGNGLVGLGWNINGLSLISRCAQNLAQDGNIRGVDFTSEDKFCLDGARLININGTAYGADGSEYRTETDSFNKIFLYDADGINGPDYFEVFTKSGQKKIYGNKGGRLDAQIEAEGRTEVHLWPMSRVEDTVGNYAEFFYFNDKANGFTRIDQINYTGNDNGGLTPSASVKFIFEARPDQRFGYMNGSKMNVLERLTNIQTYSGSVTGVQDLVRDYSINYTESLFTNKSIVSTINECDANGLCKVATNLKWNNAQTPVDTTLLTKFAESPFSPAGTLNLSNCKSIITADIDGDGKSDLMCAYDYGG</sequence>